<sequence>MSPSRPVPIPFTDVRIVDGRLQIHEGVRCLLKGLLVPTDCPRAQLRHLQWTVALLSEAGTLVAPPDRLMLMTARQLAAAIEVALSYEDFLAASGGAMPQAAGLERARPVPRHAV</sequence>
<protein>
    <submittedName>
        <fullName evidence="1">Uncharacterized protein</fullName>
    </submittedName>
</protein>
<proteinExistence type="predicted"/>
<dbReference type="Proteomes" id="UP001056201">
    <property type="component" value="Chromosome 1"/>
</dbReference>
<evidence type="ECO:0000313" key="2">
    <source>
        <dbReference type="Proteomes" id="UP001056201"/>
    </source>
</evidence>
<name>A0ABY4S0Y2_AQUTE</name>
<dbReference type="EMBL" id="CP097635">
    <property type="protein sequence ID" value="URI06499.1"/>
    <property type="molecule type" value="Genomic_DNA"/>
</dbReference>
<dbReference type="RefSeq" id="WP_250194762.1">
    <property type="nucleotide sequence ID" value="NZ_CP097635.1"/>
</dbReference>
<reference evidence="1" key="1">
    <citation type="submission" date="2022-05" db="EMBL/GenBank/DDBJ databases">
        <title>An RpoN-dependent PEP-CTERM gene is involved in floc formation of an Aquincola tertiaricarbonis strain.</title>
        <authorList>
            <person name="Qiu D."/>
            <person name="Xia M."/>
        </authorList>
    </citation>
    <scope>NUCLEOTIDE SEQUENCE</scope>
    <source>
        <strain evidence="1">RN12</strain>
    </source>
</reference>
<accession>A0ABY4S0Y2</accession>
<evidence type="ECO:0000313" key="1">
    <source>
        <dbReference type="EMBL" id="URI06499.1"/>
    </source>
</evidence>
<gene>
    <name evidence="1" type="ORF">MW290_11320</name>
</gene>
<organism evidence="1 2">
    <name type="scientific">Aquincola tertiaricarbonis</name>
    <dbReference type="NCBI Taxonomy" id="391953"/>
    <lineage>
        <taxon>Bacteria</taxon>
        <taxon>Pseudomonadati</taxon>
        <taxon>Pseudomonadota</taxon>
        <taxon>Betaproteobacteria</taxon>
        <taxon>Burkholderiales</taxon>
        <taxon>Sphaerotilaceae</taxon>
        <taxon>Aquincola</taxon>
    </lineage>
</organism>
<keyword evidence="2" id="KW-1185">Reference proteome</keyword>